<evidence type="ECO:0000259" key="3">
    <source>
        <dbReference type="Pfam" id="PF01156"/>
    </source>
</evidence>
<evidence type="ECO:0000256" key="2">
    <source>
        <dbReference type="ARBA" id="ARBA00023295"/>
    </source>
</evidence>
<reference evidence="4" key="1">
    <citation type="submission" date="2021-03" db="EMBL/GenBank/DDBJ databases">
        <title>Comparative Genomics and Metabolomics in the genus Turicibacter.</title>
        <authorList>
            <person name="Maki J."/>
            <person name="Looft T."/>
        </authorList>
    </citation>
    <scope>NUCLEOTIDE SEQUENCE</scope>
    <source>
        <strain evidence="4">ISU324</strain>
    </source>
</reference>
<dbReference type="Proteomes" id="UP001058072">
    <property type="component" value="Chromosome"/>
</dbReference>
<evidence type="ECO:0000313" key="4">
    <source>
        <dbReference type="EMBL" id="UUF09140.1"/>
    </source>
</evidence>
<dbReference type="AlphaFoldDB" id="A0A9Q9CIF6"/>
<proteinExistence type="predicted"/>
<dbReference type="RefSeq" id="WP_212724334.1">
    <property type="nucleotide sequence ID" value="NZ_CP071250.1"/>
</dbReference>
<keyword evidence="1 4" id="KW-0378">Hydrolase</keyword>
<sequence length="310" mass="33776">MRKFIIDTDTASDDVIAIITALREPSIEVLALTVVAGNVGLEQSIQNALTAIKVADTYQPAVYGGMSKPLFRNLFTAADVHGEDGLGNMFLPKSNIPIESEHAMDALIRLIEKHPYEIELITLGPLTNIAMAALKAPETMNKLKSITLMAGTGLGPGNTTETAEFNVYVDAEALSIVLGLDVPKLFVGWDVIEKRAFITEDDLAYLDNSDSPIAKFAVRCTKSLHDFCKGLGLNGFELADPTAMICAIWPEVMTNCIEAHATVETKKEENYGQIFLDQESATPNSTTCIDLDGELLKTYLFNALLMKENK</sequence>
<dbReference type="InterPro" id="IPR001910">
    <property type="entry name" value="Inosine/uridine_hydrolase_dom"/>
</dbReference>
<protein>
    <submittedName>
        <fullName evidence="4">Nucleoside hydrolase</fullName>
    </submittedName>
</protein>
<dbReference type="InterPro" id="IPR015910">
    <property type="entry name" value="I/U_nuclsd_hydro_CS"/>
</dbReference>
<name>A0A9Q9CIF6_9FIRM</name>
<dbReference type="InterPro" id="IPR052775">
    <property type="entry name" value="IUN_hydrolase"/>
</dbReference>
<accession>A0A9Q9CIF6</accession>
<evidence type="ECO:0000313" key="5">
    <source>
        <dbReference type="Proteomes" id="UP001058072"/>
    </source>
</evidence>
<keyword evidence="2" id="KW-0326">Glycosidase</keyword>
<dbReference type="Gene3D" id="3.90.245.10">
    <property type="entry name" value="Ribonucleoside hydrolase-like"/>
    <property type="match status" value="1"/>
</dbReference>
<dbReference type="InterPro" id="IPR036452">
    <property type="entry name" value="Ribo_hydro-like"/>
</dbReference>
<dbReference type="Pfam" id="PF01156">
    <property type="entry name" value="IU_nuc_hydro"/>
    <property type="match status" value="1"/>
</dbReference>
<dbReference type="PROSITE" id="PS01247">
    <property type="entry name" value="IUNH"/>
    <property type="match status" value="1"/>
</dbReference>
<dbReference type="SUPFAM" id="SSF53590">
    <property type="entry name" value="Nucleoside hydrolase"/>
    <property type="match status" value="1"/>
</dbReference>
<organism evidence="4 5">
    <name type="scientific">Turicibacter bilis</name>
    <dbReference type="NCBI Taxonomy" id="2735723"/>
    <lineage>
        <taxon>Bacteria</taxon>
        <taxon>Bacillati</taxon>
        <taxon>Bacillota</taxon>
        <taxon>Erysipelotrichia</taxon>
        <taxon>Erysipelotrichales</taxon>
        <taxon>Turicibacteraceae</taxon>
        <taxon>Turicibacter</taxon>
    </lineage>
</organism>
<gene>
    <name evidence="4" type="ORF">J0J70_03875</name>
</gene>
<feature type="domain" description="Inosine/uridine-preferring nucleoside hydrolase" evidence="3">
    <location>
        <begin position="5"/>
        <end position="294"/>
    </location>
</feature>
<dbReference type="PANTHER" id="PTHR46190">
    <property type="entry name" value="SI:CH211-201H21.5-RELATED"/>
    <property type="match status" value="1"/>
</dbReference>
<dbReference type="GO" id="GO:0016799">
    <property type="term" value="F:hydrolase activity, hydrolyzing N-glycosyl compounds"/>
    <property type="evidence" value="ECO:0007669"/>
    <property type="project" value="InterPro"/>
</dbReference>
<evidence type="ECO:0000256" key="1">
    <source>
        <dbReference type="ARBA" id="ARBA00022801"/>
    </source>
</evidence>
<dbReference type="EMBL" id="CP071250">
    <property type="protein sequence ID" value="UUF09140.1"/>
    <property type="molecule type" value="Genomic_DNA"/>
</dbReference>
<dbReference type="PANTHER" id="PTHR46190:SF1">
    <property type="entry name" value="SI:CH211-201H21.5"/>
    <property type="match status" value="1"/>
</dbReference>